<organism evidence="11 12">
    <name type="scientific">Olea europaea subsp. europaea</name>
    <dbReference type="NCBI Taxonomy" id="158383"/>
    <lineage>
        <taxon>Eukaryota</taxon>
        <taxon>Viridiplantae</taxon>
        <taxon>Streptophyta</taxon>
        <taxon>Embryophyta</taxon>
        <taxon>Tracheophyta</taxon>
        <taxon>Spermatophyta</taxon>
        <taxon>Magnoliopsida</taxon>
        <taxon>eudicotyledons</taxon>
        <taxon>Gunneridae</taxon>
        <taxon>Pentapetalae</taxon>
        <taxon>asterids</taxon>
        <taxon>lamiids</taxon>
        <taxon>Lamiales</taxon>
        <taxon>Oleaceae</taxon>
        <taxon>Oleeae</taxon>
        <taxon>Olea</taxon>
    </lineage>
</organism>
<comment type="catalytic activity">
    <reaction evidence="1">
        <text>S-ubiquitinyl-[E2 ubiquitin-conjugating enzyme]-L-cysteine + [acceptor protein]-L-lysine = [E2 ubiquitin-conjugating enzyme]-L-cysteine + N(6)-ubiquitinyl-[acceptor protein]-L-lysine.</text>
        <dbReference type="EC" id="2.3.2.27"/>
    </reaction>
</comment>
<dbReference type="GO" id="GO:0005737">
    <property type="term" value="C:cytoplasm"/>
    <property type="evidence" value="ECO:0007669"/>
    <property type="project" value="TreeGrafter"/>
</dbReference>
<proteinExistence type="predicted"/>
<feature type="compositionally biased region" description="Acidic residues" evidence="9">
    <location>
        <begin position="251"/>
        <end position="260"/>
    </location>
</feature>
<name>A0A8S0TF47_OLEEU</name>
<evidence type="ECO:0000259" key="10">
    <source>
        <dbReference type="PROSITE" id="PS50089"/>
    </source>
</evidence>
<feature type="domain" description="RING-type" evidence="10">
    <location>
        <begin position="341"/>
        <end position="382"/>
    </location>
</feature>
<dbReference type="Pfam" id="PF13639">
    <property type="entry name" value="zf-RING_2"/>
    <property type="match status" value="1"/>
</dbReference>
<evidence type="ECO:0000313" key="11">
    <source>
        <dbReference type="EMBL" id="CAA3004095.1"/>
    </source>
</evidence>
<feature type="region of interest" description="Disordered" evidence="9">
    <location>
        <begin position="1"/>
        <end position="38"/>
    </location>
</feature>
<dbReference type="PANTHER" id="PTHR15710">
    <property type="entry name" value="E3 UBIQUITIN-PROTEIN LIGASE PRAJA"/>
    <property type="match status" value="1"/>
</dbReference>
<accession>A0A8S0TF47</accession>
<keyword evidence="12" id="KW-1185">Reference proteome</keyword>
<feature type="compositionally biased region" description="Basic and acidic residues" evidence="9">
    <location>
        <begin position="1"/>
        <end position="14"/>
    </location>
</feature>
<dbReference type="GO" id="GO:0061630">
    <property type="term" value="F:ubiquitin protein ligase activity"/>
    <property type="evidence" value="ECO:0007669"/>
    <property type="project" value="UniProtKB-EC"/>
</dbReference>
<evidence type="ECO:0000256" key="4">
    <source>
        <dbReference type="ARBA" id="ARBA00022723"/>
    </source>
</evidence>
<comment type="caution">
    <text evidence="11">The sequence shown here is derived from an EMBL/GenBank/DDBJ whole genome shotgun (WGS) entry which is preliminary data.</text>
</comment>
<evidence type="ECO:0000256" key="5">
    <source>
        <dbReference type="ARBA" id="ARBA00022771"/>
    </source>
</evidence>
<evidence type="ECO:0000256" key="6">
    <source>
        <dbReference type="ARBA" id="ARBA00022786"/>
    </source>
</evidence>
<evidence type="ECO:0000256" key="2">
    <source>
        <dbReference type="ARBA" id="ARBA00012483"/>
    </source>
</evidence>
<dbReference type="SUPFAM" id="SSF57850">
    <property type="entry name" value="RING/U-box"/>
    <property type="match status" value="1"/>
</dbReference>
<evidence type="ECO:0000313" key="12">
    <source>
        <dbReference type="Proteomes" id="UP000594638"/>
    </source>
</evidence>
<evidence type="ECO:0000256" key="8">
    <source>
        <dbReference type="PROSITE-ProRule" id="PRU00175"/>
    </source>
</evidence>
<reference evidence="11 12" key="1">
    <citation type="submission" date="2019-12" db="EMBL/GenBank/DDBJ databases">
        <authorList>
            <person name="Alioto T."/>
            <person name="Alioto T."/>
            <person name="Gomez Garrido J."/>
        </authorList>
    </citation>
    <scope>NUCLEOTIDE SEQUENCE [LARGE SCALE GENOMIC DNA]</scope>
</reference>
<dbReference type="GO" id="GO:0016567">
    <property type="term" value="P:protein ubiquitination"/>
    <property type="evidence" value="ECO:0007669"/>
    <property type="project" value="TreeGrafter"/>
</dbReference>
<evidence type="ECO:0000256" key="1">
    <source>
        <dbReference type="ARBA" id="ARBA00000900"/>
    </source>
</evidence>
<dbReference type="InterPro" id="IPR001841">
    <property type="entry name" value="Znf_RING"/>
</dbReference>
<gene>
    <name evidence="11" type="ORF">OLEA9_A112714</name>
</gene>
<dbReference type="Gene3D" id="3.30.40.10">
    <property type="entry name" value="Zinc/RING finger domain, C3HC4 (zinc finger)"/>
    <property type="match status" value="1"/>
</dbReference>
<dbReference type="EMBL" id="CACTIH010006090">
    <property type="protein sequence ID" value="CAA3004095.1"/>
    <property type="molecule type" value="Genomic_DNA"/>
</dbReference>
<dbReference type="GO" id="GO:0008270">
    <property type="term" value="F:zinc ion binding"/>
    <property type="evidence" value="ECO:0007669"/>
    <property type="project" value="UniProtKB-KW"/>
</dbReference>
<dbReference type="FunFam" id="3.30.40.10:FF:000127">
    <property type="entry name" value="E3 ubiquitin-protein ligase RNF181"/>
    <property type="match status" value="1"/>
</dbReference>
<dbReference type="GO" id="GO:0016874">
    <property type="term" value="F:ligase activity"/>
    <property type="evidence" value="ECO:0007669"/>
    <property type="project" value="UniProtKB-KW"/>
</dbReference>
<evidence type="ECO:0000256" key="3">
    <source>
        <dbReference type="ARBA" id="ARBA00022679"/>
    </source>
</evidence>
<keyword evidence="6" id="KW-0833">Ubl conjugation pathway</keyword>
<dbReference type="AlphaFoldDB" id="A0A8S0TF47"/>
<keyword evidence="5 8" id="KW-0863">Zinc-finger</keyword>
<dbReference type="EC" id="2.3.2.27" evidence="2"/>
<keyword evidence="7" id="KW-0862">Zinc</keyword>
<feature type="compositionally biased region" description="Polar residues" evidence="9">
    <location>
        <begin position="240"/>
        <end position="250"/>
    </location>
</feature>
<feature type="region of interest" description="Disordered" evidence="9">
    <location>
        <begin position="240"/>
        <end position="260"/>
    </location>
</feature>
<sequence>MAEDADLHRFHHCEPPTQSQQQPPPLRPVPRNTTRVHQEQENQYDEFYRQGSILFDFDSLELPSNSNFSFFIPDEYNTTTDFRFDFNAEPESWGRGSADSLPCRNRCVSGEVEYDEPMNFVAELFESRESHVLNDPIWEFDSGPAVDLAMEFGFGPGLGSDTDPPAMAVGVVGANLESNSGETELNSWFIVDDEGVNDFRITENEREELQWQEVDERIQIHERENFDSVIDRIGEILVSSNVPSPEGENSFSDEAEDDEEGENYVQWEVLMTVNNLEEHNNGSEVARSDLSDDYIMTTEQLVENENAVKFGHPASKSVVENLPSIELTVDEVREKNDAVVCAVCKENVAAGEKMTRLPCFHLYHGDCILPWLEIRNTCPVCRYELPTDNADYE</sequence>
<dbReference type="InterPro" id="IPR013083">
    <property type="entry name" value="Znf_RING/FYVE/PHD"/>
</dbReference>
<protein>
    <recommendedName>
        <fullName evidence="2">RING-type E3 ubiquitin transferase</fullName>
        <ecNumber evidence="2">2.3.2.27</ecNumber>
    </recommendedName>
</protein>
<keyword evidence="3" id="KW-0808">Transferase</keyword>
<dbReference type="PROSITE" id="PS50089">
    <property type="entry name" value="ZF_RING_2"/>
    <property type="match status" value="1"/>
</dbReference>
<evidence type="ECO:0000256" key="9">
    <source>
        <dbReference type="SAM" id="MobiDB-lite"/>
    </source>
</evidence>
<dbReference type="PANTHER" id="PTHR15710:SF108">
    <property type="entry name" value="OS03G0286100 PROTEIN"/>
    <property type="match status" value="1"/>
</dbReference>
<dbReference type="OrthoDB" id="891187at2759"/>
<keyword evidence="11" id="KW-0436">Ligase</keyword>
<dbReference type="Gramene" id="OE9A112714T1">
    <property type="protein sequence ID" value="OE9A112714C1"/>
    <property type="gene ID" value="OE9A112714"/>
</dbReference>
<dbReference type="Proteomes" id="UP000594638">
    <property type="component" value="Unassembled WGS sequence"/>
</dbReference>
<dbReference type="SMART" id="SM00184">
    <property type="entry name" value="RING"/>
    <property type="match status" value="1"/>
</dbReference>
<keyword evidence="4" id="KW-0479">Metal-binding</keyword>
<evidence type="ECO:0000256" key="7">
    <source>
        <dbReference type="ARBA" id="ARBA00022833"/>
    </source>
</evidence>